<keyword evidence="2" id="KW-1185">Reference proteome</keyword>
<evidence type="ECO:0000313" key="1">
    <source>
        <dbReference type="EMBL" id="MCF2526853.1"/>
    </source>
</evidence>
<reference evidence="1" key="1">
    <citation type="submission" date="2022-01" db="EMBL/GenBank/DDBJ databases">
        <title>Genome-Based Taxonomic Classification of the Phylum Actinobacteria.</title>
        <authorList>
            <person name="Gao Y."/>
        </authorList>
    </citation>
    <scope>NUCLEOTIDE SEQUENCE</scope>
    <source>
        <strain evidence="1">KLBMP 8922</strain>
    </source>
</reference>
<sequence>MLRHCGAVARTSAQDGEADRPLTAAGRVQAGLLADILAAYGPAAVLSSPSLRCMETVDPYCRRAGVAVEVVPALSEEGHAEQPGAAAELIKVLVADGTPVIVCTHRPVLPGLLAAVGRDAQPGRDHGELLLPGEFVALHVADGRVAAADRHAPYPTGG</sequence>
<dbReference type="Gene3D" id="3.40.50.1240">
    <property type="entry name" value="Phosphoglycerate mutase-like"/>
    <property type="match status" value="1"/>
</dbReference>
<dbReference type="EMBL" id="JAKFHA010000002">
    <property type="protein sequence ID" value="MCF2526853.1"/>
    <property type="molecule type" value="Genomic_DNA"/>
</dbReference>
<dbReference type="SUPFAM" id="SSF53254">
    <property type="entry name" value="Phosphoglycerate mutase-like"/>
    <property type="match status" value="1"/>
</dbReference>
<gene>
    <name evidence="1" type="ORF">LZ495_06420</name>
</gene>
<comment type="caution">
    <text evidence="1">The sequence shown here is derived from an EMBL/GenBank/DDBJ whole genome shotgun (WGS) entry which is preliminary data.</text>
</comment>
<proteinExistence type="predicted"/>
<evidence type="ECO:0000313" key="2">
    <source>
        <dbReference type="Proteomes" id="UP001165378"/>
    </source>
</evidence>
<organism evidence="1 2">
    <name type="scientific">Yinghuangia soli</name>
    <dbReference type="NCBI Taxonomy" id="2908204"/>
    <lineage>
        <taxon>Bacteria</taxon>
        <taxon>Bacillati</taxon>
        <taxon>Actinomycetota</taxon>
        <taxon>Actinomycetes</taxon>
        <taxon>Kitasatosporales</taxon>
        <taxon>Streptomycetaceae</taxon>
        <taxon>Yinghuangia</taxon>
    </lineage>
</organism>
<protein>
    <submittedName>
        <fullName evidence="1">Histidine phosphatase family protein</fullName>
    </submittedName>
</protein>
<dbReference type="InterPro" id="IPR013078">
    <property type="entry name" value="His_Pase_superF_clade-1"/>
</dbReference>
<dbReference type="InterPro" id="IPR029033">
    <property type="entry name" value="His_PPase_superfam"/>
</dbReference>
<dbReference type="Proteomes" id="UP001165378">
    <property type="component" value="Unassembled WGS sequence"/>
</dbReference>
<dbReference type="CDD" id="cd07067">
    <property type="entry name" value="HP_PGM_like"/>
    <property type="match status" value="1"/>
</dbReference>
<dbReference type="AlphaFoldDB" id="A0AA41PVW3"/>
<name>A0AA41PVW3_9ACTN</name>
<dbReference type="Pfam" id="PF00300">
    <property type="entry name" value="His_Phos_1"/>
    <property type="match status" value="1"/>
</dbReference>
<accession>A0AA41PVW3</accession>